<dbReference type="SUPFAM" id="SSF48403">
    <property type="entry name" value="Ankyrin repeat"/>
    <property type="match status" value="1"/>
</dbReference>
<dbReference type="GO" id="GO:0005856">
    <property type="term" value="C:cytoskeleton"/>
    <property type="evidence" value="ECO:0007669"/>
    <property type="project" value="TreeGrafter"/>
</dbReference>
<sequence length="276" mass="30504">GGSEHTCLERWAALSMAPGEQLGVRCLAQGHLSLLLWSLTVFYIYQLQRQILMVLYQEWFRVSSQKESQADTVTLYLREVGNQTPTLLRYIVNLADGNGNMALHYSVSHSNFPVVKLLLDTGLCEVDHQNKAGYTAIMLAALTAAEGPEDMEVAQQLLSLGNINARAGQSGQTALMLAASHGRTAMVQVLLECKADVNIQDNDGSTALMCACEHGHSEIAKLLLDTPECDTSLKDKVNALEVYSPQIFLHKFIKLWFFLFSPQILPSVQKRPLPCL</sequence>
<evidence type="ECO:0000313" key="3">
    <source>
        <dbReference type="Proteomes" id="UP001501920"/>
    </source>
</evidence>
<accession>A0AAR2LRN2</accession>
<evidence type="ECO:0008006" key="4">
    <source>
        <dbReference type="Google" id="ProtNLM"/>
    </source>
</evidence>
<dbReference type="GO" id="GO:0005737">
    <property type="term" value="C:cytoplasm"/>
    <property type="evidence" value="ECO:0007669"/>
    <property type="project" value="TreeGrafter"/>
</dbReference>
<dbReference type="PROSITE" id="PS50088">
    <property type="entry name" value="ANK_REPEAT"/>
    <property type="match status" value="3"/>
</dbReference>
<dbReference type="Ensembl" id="ENSPNAT00000063657.1">
    <property type="protein sequence ID" value="ENSPNAP00000077322.1"/>
    <property type="gene ID" value="ENSPNAG00000009805.2"/>
</dbReference>
<dbReference type="PANTHER" id="PTHR24168:SF24">
    <property type="entry name" value="KN MOTIF AND ANKYRIN REPEAT DOMAIN-CONTAINING PROTEIN 4"/>
    <property type="match status" value="1"/>
</dbReference>
<evidence type="ECO:0000256" key="1">
    <source>
        <dbReference type="PROSITE-ProRule" id="PRU00023"/>
    </source>
</evidence>
<feature type="repeat" description="ANK" evidence="1">
    <location>
        <begin position="203"/>
        <end position="225"/>
    </location>
</feature>
<keyword evidence="1" id="KW-0040">ANK repeat</keyword>
<organism evidence="2 3">
    <name type="scientific">Pygocentrus nattereri</name>
    <name type="common">Red-bellied piranha</name>
    <dbReference type="NCBI Taxonomy" id="42514"/>
    <lineage>
        <taxon>Eukaryota</taxon>
        <taxon>Metazoa</taxon>
        <taxon>Chordata</taxon>
        <taxon>Craniata</taxon>
        <taxon>Vertebrata</taxon>
        <taxon>Euteleostomi</taxon>
        <taxon>Actinopterygii</taxon>
        <taxon>Neopterygii</taxon>
        <taxon>Teleostei</taxon>
        <taxon>Ostariophysi</taxon>
        <taxon>Characiformes</taxon>
        <taxon>Characoidei</taxon>
        <taxon>Pygocentrus</taxon>
    </lineage>
</organism>
<reference evidence="2" key="2">
    <citation type="submission" date="2025-08" db="UniProtKB">
        <authorList>
            <consortium name="Ensembl"/>
        </authorList>
    </citation>
    <scope>IDENTIFICATION</scope>
</reference>
<dbReference type="InterPro" id="IPR047184">
    <property type="entry name" value="KANK1-4"/>
</dbReference>
<dbReference type="Proteomes" id="UP001501920">
    <property type="component" value="Chromosome 26"/>
</dbReference>
<name>A0AAR2LRN2_PYGNA</name>
<dbReference type="Gene3D" id="1.25.40.20">
    <property type="entry name" value="Ankyrin repeat-containing domain"/>
    <property type="match status" value="1"/>
</dbReference>
<dbReference type="InterPro" id="IPR002110">
    <property type="entry name" value="Ankyrin_rpt"/>
</dbReference>
<feature type="repeat" description="ANK" evidence="1">
    <location>
        <begin position="170"/>
        <end position="202"/>
    </location>
</feature>
<gene>
    <name evidence="2" type="primary">KANK4</name>
</gene>
<feature type="repeat" description="ANK" evidence="1">
    <location>
        <begin position="98"/>
        <end position="122"/>
    </location>
</feature>
<dbReference type="SMART" id="SM00248">
    <property type="entry name" value="ANK"/>
    <property type="match status" value="4"/>
</dbReference>
<dbReference type="GeneTree" id="ENSGT00940000158468"/>
<evidence type="ECO:0000313" key="2">
    <source>
        <dbReference type="Ensembl" id="ENSPNAP00000077322.1"/>
    </source>
</evidence>
<dbReference type="PROSITE" id="PS50297">
    <property type="entry name" value="ANK_REP_REGION"/>
    <property type="match status" value="3"/>
</dbReference>
<dbReference type="Pfam" id="PF12796">
    <property type="entry name" value="Ank_2"/>
    <property type="match status" value="2"/>
</dbReference>
<keyword evidence="3" id="KW-1185">Reference proteome</keyword>
<protein>
    <recommendedName>
        <fullName evidence="4">KN motif and ankyrin repeat domains 4</fullName>
    </recommendedName>
</protein>
<reference evidence="2 3" key="1">
    <citation type="submission" date="2020-10" db="EMBL/GenBank/DDBJ databases">
        <title>Pygocentrus nattereri (red-bellied piranha) genome, fPygNat1, primary haplotype.</title>
        <authorList>
            <person name="Myers G."/>
            <person name="Meyer A."/>
            <person name="Karagic N."/>
            <person name="Pippel M."/>
            <person name="Winkler S."/>
            <person name="Tracey A."/>
            <person name="Wood J."/>
            <person name="Formenti G."/>
            <person name="Howe K."/>
            <person name="Fedrigo O."/>
            <person name="Jarvis E.D."/>
        </authorList>
    </citation>
    <scope>NUCLEOTIDE SEQUENCE [LARGE SCALE GENOMIC DNA]</scope>
</reference>
<proteinExistence type="predicted"/>
<dbReference type="PANTHER" id="PTHR24168">
    <property type="entry name" value="KN MOTIF AND ANKYRIN REPEAT DOMAIN-CONTAINING"/>
    <property type="match status" value="1"/>
</dbReference>
<dbReference type="InterPro" id="IPR036770">
    <property type="entry name" value="Ankyrin_rpt-contain_sf"/>
</dbReference>
<dbReference type="GO" id="GO:0030837">
    <property type="term" value="P:negative regulation of actin filament polymerization"/>
    <property type="evidence" value="ECO:0007669"/>
    <property type="project" value="InterPro"/>
</dbReference>
<reference evidence="2" key="3">
    <citation type="submission" date="2025-09" db="UniProtKB">
        <authorList>
            <consortium name="Ensembl"/>
        </authorList>
    </citation>
    <scope>IDENTIFICATION</scope>
</reference>
<dbReference type="AlphaFoldDB" id="A0AAR2LRN2"/>